<dbReference type="GO" id="GO:0016765">
    <property type="term" value="F:transferase activity, transferring alkyl or aryl (other than methyl) groups"/>
    <property type="evidence" value="ECO:0007669"/>
    <property type="project" value="InterPro"/>
</dbReference>
<keyword evidence="3" id="KW-0150">Chloroplast</keyword>
<feature type="transmembrane region" description="Helical" evidence="10">
    <location>
        <begin position="275"/>
        <end position="292"/>
    </location>
</feature>
<proteinExistence type="evidence at transcript level"/>
<dbReference type="AlphaFoldDB" id="A0A0B4ZWX8"/>
<protein>
    <submittedName>
        <fullName evidence="11">Flavonoid prenyltransferase</fullName>
    </submittedName>
</protein>
<reference evidence="11" key="1">
    <citation type="submission" date="2014-07" db="EMBL/GenBank/DDBJ databases">
        <title>Evolution of Flavonoid Prenyltransferases in Moraceae Plants: Characterization of Two New Flavonoid Prenyltransferases.</title>
        <authorList>
            <person name="Wang R."/>
            <person name="Chen R."/>
            <person name="Li J."/>
            <person name="Liu X."/>
            <person name="Zou J."/>
            <person name="Dai J."/>
        </authorList>
    </citation>
    <scope>NUCLEOTIDE SEQUENCE</scope>
</reference>
<keyword evidence="4" id="KW-0934">Plastid</keyword>
<evidence type="ECO:0000256" key="8">
    <source>
        <dbReference type="ARBA" id="ARBA00022989"/>
    </source>
</evidence>
<evidence type="ECO:0000256" key="3">
    <source>
        <dbReference type="ARBA" id="ARBA00022528"/>
    </source>
</evidence>
<accession>A0A0B4ZWX8</accession>
<dbReference type="Gene3D" id="1.10.357.140">
    <property type="entry name" value="UbiA prenyltransferase"/>
    <property type="match status" value="1"/>
</dbReference>
<keyword evidence="9 10" id="KW-0472">Membrane</keyword>
<keyword evidence="5 11" id="KW-0808">Transferase</keyword>
<comment type="subcellular location">
    <subcellularLocation>
        <location evidence="1">Plastid</location>
        <location evidence="1">Chloroplast membrane</location>
        <topology evidence="1">Multi-pass membrane protein</topology>
    </subcellularLocation>
</comment>
<comment type="similarity">
    <text evidence="2">Belongs to the UbiA prenyltransferase family.</text>
</comment>
<evidence type="ECO:0000256" key="1">
    <source>
        <dbReference type="ARBA" id="ARBA00004508"/>
    </source>
</evidence>
<dbReference type="SMR" id="A0A0B4ZWX8"/>
<evidence type="ECO:0000256" key="6">
    <source>
        <dbReference type="ARBA" id="ARBA00022692"/>
    </source>
</evidence>
<evidence type="ECO:0000313" key="11">
    <source>
        <dbReference type="EMBL" id="AJD80983.1"/>
    </source>
</evidence>
<evidence type="ECO:0000256" key="7">
    <source>
        <dbReference type="ARBA" id="ARBA00022946"/>
    </source>
</evidence>
<dbReference type="GO" id="GO:0031969">
    <property type="term" value="C:chloroplast membrane"/>
    <property type="evidence" value="ECO:0007669"/>
    <property type="project" value="UniProtKB-SubCell"/>
</dbReference>
<dbReference type="Pfam" id="PF01040">
    <property type="entry name" value="UbiA"/>
    <property type="match status" value="1"/>
</dbReference>
<keyword evidence="8 10" id="KW-1133">Transmembrane helix</keyword>
<evidence type="ECO:0000256" key="4">
    <source>
        <dbReference type="ARBA" id="ARBA00022640"/>
    </source>
</evidence>
<dbReference type="EMBL" id="KM262660">
    <property type="protein sequence ID" value="AJD80983.1"/>
    <property type="molecule type" value="mRNA"/>
</dbReference>
<feature type="transmembrane region" description="Helical" evidence="10">
    <location>
        <begin position="111"/>
        <end position="129"/>
    </location>
</feature>
<keyword evidence="6 10" id="KW-0812">Transmembrane</keyword>
<dbReference type="InterPro" id="IPR000537">
    <property type="entry name" value="UbiA_prenyltransferase"/>
</dbReference>
<organism evidence="11">
    <name type="scientific">Maclura tricuspidata</name>
    <dbReference type="NCBI Taxonomy" id="210328"/>
    <lineage>
        <taxon>Eukaryota</taxon>
        <taxon>Viridiplantae</taxon>
        <taxon>Streptophyta</taxon>
        <taxon>Embryophyta</taxon>
        <taxon>Tracheophyta</taxon>
        <taxon>Spermatophyta</taxon>
        <taxon>Magnoliopsida</taxon>
        <taxon>eudicotyledons</taxon>
        <taxon>Gunneridae</taxon>
        <taxon>Pentapetalae</taxon>
        <taxon>rosids</taxon>
        <taxon>fabids</taxon>
        <taxon>Rosales</taxon>
        <taxon>Moraceae</taxon>
        <taxon>Chlorophoreae</taxon>
        <taxon>Maclura</taxon>
    </lineage>
</organism>
<name>A0A0B4ZWX8_9ROSA</name>
<dbReference type="PANTHER" id="PTHR43009">
    <property type="entry name" value="HOMOGENTISATE SOLANESYLTRANSFERASE, CHLOROPLASTIC"/>
    <property type="match status" value="1"/>
</dbReference>
<evidence type="ECO:0000256" key="2">
    <source>
        <dbReference type="ARBA" id="ARBA00005985"/>
    </source>
</evidence>
<sequence>MAFSISHSSLRLSPIAPHQRFIRASSHDNNSVLSIKNKIKSPNFPSKSSTDKLIFPVGLYGENQFSKSLSYGKDRRNNIRASFEAQPADSKTTLAKVSRFGSTCYKFLRPYAMSHTVASAIGLFARVLVDNPQFLKWSVVLKAFPGLIAMILATAYYIGINQIYDADIDRVNKPYLPIPSGELSLKQAWFLVISDLLAGLLILRLMNADLITTSLYCAGLFLGTFYSAPPLRFKESSFQTSIVNPLMAGILHNIGVLYASTVSLGLPFNLSSPPVVFIVIFITLYFIVITNLKDLTDIEGDIKHNIRTLPAIFGPRKTTFFFAGILLATYVGSMAAGICMPQAFRPYVMVPAHAILGALTFFKVRKLDKANYSMEESADFYQFLWKILCLEFVIFPFI</sequence>
<evidence type="ECO:0000256" key="9">
    <source>
        <dbReference type="ARBA" id="ARBA00023136"/>
    </source>
</evidence>
<feature type="transmembrane region" description="Helical" evidence="10">
    <location>
        <begin position="141"/>
        <end position="164"/>
    </location>
</feature>
<feature type="transmembrane region" description="Helical" evidence="10">
    <location>
        <begin position="248"/>
        <end position="268"/>
    </location>
</feature>
<dbReference type="InterPro" id="IPR044878">
    <property type="entry name" value="UbiA_sf"/>
</dbReference>
<feature type="transmembrane region" description="Helical" evidence="10">
    <location>
        <begin position="210"/>
        <end position="228"/>
    </location>
</feature>
<keyword evidence="7" id="KW-0809">Transit peptide</keyword>
<dbReference type="Gene3D" id="1.20.120.1780">
    <property type="entry name" value="UbiA prenyltransferase"/>
    <property type="match status" value="1"/>
</dbReference>
<evidence type="ECO:0000256" key="5">
    <source>
        <dbReference type="ARBA" id="ARBA00022679"/>
    </source>
</evidence>
<feature type="transmembrane region" description="Helical" evidence="10">
    <location>
        <begin position="320"/>
        <end position="340"/>
    </location>
</feature>
<dbReference type="PANTHER" id="PTHR43009:SF10">
    <property type="entry name" value="HOMOGENTISATE SOLANESYLTRANSFERASE, CHLOROPLASTIC"/>
    <property type="match status" value="1"/>
</dbReference>
<evidence type="ECO:0000256" key="10">
    <source>
        <dbReference type="SAM" id="Phobius"/>
    </source>
</evidence>